<dbReference type="EMBL" id="GGEC01062860">
    <property type="protein sequence ID" value="MBX43344.1"/>
    <property type="molecule type" value="Transcribed_RNA"/>
</dbReference>
<dbReference type="AlphaFoldDB" id="A0A2P2NLP6"/>
<reference evidence="1" key="1">
    <citation type="submission" date="2018-02" db="EMBL/GenBank/DDBJ databases">
        <title>Rhizophora mucronata_Transcriptome.</title>
        <authorList>
            <person name="Meera S.P."/>
            <person name="Sreeshan A."/>
            <person name="Augustine A."/>
        </authorList>
    </citation>
    <scope>NUCLEOTIDE SEQUENCE</scope>
    <source>
        <tissue evidence="1">Leaf</tissue>
    </source>
</reference>
<name>A0A2P2NLP6_RHIMU</name>
<evidence type="ECO:0000313" key="1">
    <source>
        <dbReference type="EMBL" id="MBX43344.1"/>
    </source>
</evidence>
<organism evidence="1">
    <name type="scientific">Rhizophora mucronata</name>
    <name type="common">Asiatic mangrove</name>
    <dbReference type="NCBI Taxonomy" id="61149"/>
    <lineage>
        <taxon>Eukaryota</taxon>
        <taxon>Viridiplantae</taxon>
        <taxon>Streptophyta</taxon>
        <taxon>Embryophyta</taxon>
        <taxon>Tracheophyta</taxon>
        <taxon>Spermatophyta</taxon>
        <taxon>Magnoliopsida</taxon>
        <taxon>eudicotyledons</taxon>
        <taxon>Gunneridae</taxon>
        <taxon>Pentapetalae</taxon>
        <taxon>rosids</taxon>
        <taxon>fabids</taxon>
        <taxon>Malpighiales</taxon>
        <taxon>Rhizophoraceae</taxon>
        <taxon>Rhizophora</taxon>
    </lineage>
</organism>
<proteinExistence type="predicted"/>
<sequence length="140" mass="16261">MKLENLVKYGDLLLFKPSKFKLLSQLSFIKNTCHVTYNLHTHYCDLSCASMTQNNHEILEVHGTNNLFSIETLILNQRQYRASKFQEHHQDSYFNHHPINTLSPHSKFNNELAKGGNDNNKTLSGTQNIITKIESIIFWI</sequence>
<accession>A0A2P2NLP6</accession>
<protein>
    <submittedName>
        <fullName evidence="1">Uncharacterized protein</fullName>
    </submittedName>
</protein>